<name>A0A3P6R9U9_CYLGO</name>
<accession>A0A3P6R9U9</accession>
<proteinExistence type="predicted"/>
<evidence type="ECO:0000313" key="2">
    <source>
        <dbReference type="Proteomes" id="UP000271889"/>
    </source>
</evidence>
<sequence length="468" mass="52588">MAVARRLMFSDLTVRQKVNGFNQVVIPKLKYAFSCVVFGAGKLGTLKKRANRFDADIRKVMEESGLRFRGNCAARLYVEKETGGLGLKSVEEELEKSITYTWCYLASNTDLLVPYQLSESLRSSNKRSLTSDFQKVLCTNGIEGKVQRTTIATIKVDGQTFFNVTEAARAVAKLIRARWSKVHMTAWKGKAVAGRVIHGRRLGDDEPNGLCLKDSFLWSARGWVSSKVLRNVWAVQEGSLLTRCSAAGRACMPGSTRVCRMHCAPDAMETAEHIVSSCSHWRTNIMVERHDDVARVLYASIRRKYNINNVVNTHVPHVLDLGTVVIHWNDSIWTSEGLAHNKPDILVWDRLINRLWIIEISVSWFTRILQQEKRKLGKYGINSTLPENTPVDGFLPGTSLKSVLQKDRKCRVDVIPIVLGTCGEVSPNLRHYIQALELPEDTGVLIEKLERSAVQGTNRLVKCHLANS</sequence>
<dbReference type="OrthoDB" id="5875621at2759"/>
<gene>
    <name evidence="1" type="ORF">CGOC_LOCUS3391</name>
</gene>
<keyword evidence="2" id="KW-1185">Reference proteome</keyword>
<dbReference type="Proteomes" id="UP000271889">
    <property type="component" value="Unassembled WGS sequence"/>
</dbReference>
<reference evidence="1 2" key="1">
    <citation type="submission" date="2018-11" db="EMBL/GenBank/DDBJ databases">
        <authorList>
            <consortium name="Pathogen Informatics"/>
        </authorList>
    </citation>
    <scope>NUCLEOTIDE SEQUENCE [LARGE SCALE GENOMIC DNA]</scope>
</reference>
<dbReference type="PANTHER" id="PTHR35450:SF2">
    <property type="entry name" value="REVERSE TRANSCRIPTASE DOMAIN-CONTAINING PROTEIN"/>
    <property type="match status" value="1"/>
</dbReference>
<dbReference type="EMBL" id="UYRV01008544">
    <property type="protein sequence ID" value="VDK55677.1"/>
    <property type="molecule type" value="Genomic_DNA"/>
</dbReference>
<organism evidence="1 2">
    <name type="scientific">Cylicostephanus goldi</name>
    <name type="common">Nematode worm</name>
    <dbReference type="NCBI Taxonomy" id="71465"/>
    <lineage>
        <taxon>Eukaryota</taxon>
        <taxon>Metazoa</taxon>
        <taxon>Ecdysozoa</taxon>
        <taxon>Nematoda</taxon>
        <taxon>Chromadorea</taxon>
        <taxon>Rhabditida</taxon>
        <taxon>Rhabditina</taxon>
        <taxon>Rhabditomorpha</taxon>
        <taxon>Strongyloidea</taxon>
        <taxon>Strongylidae</taxon>
        <taxon>Cylicostephanus</taxon>
    </lineage>
</organism>
<evidence type="ECO:0000313" key="1">
    <source>
        <dbReference type="EMBL" id="VDK55677.1"/>
    </source>
</evidence>
<protein>
    <recommendedName>
        <fullName evidence="3">Reverse transcriptase zinc-binding domain-containing protein</fullName>
    </recommendedName>
</protein>
<evidence type="ECO:0008006" key="3">
    <source>
        <dbReference type="Google" id="ProtNLM"/>
    </source>
</evidence>
<dbReference type="AlphaFoldDB" id="A0A3P6R9U9"/>
<dbReference type="PANTHER" id="PTHR35450">
    <property type="entry name" value="REVERSE TRANSCRIPTASE DOMAIN-CONTAINING PROTEIN"/>
    <property type="match status" value="1"/>
</dbReference>